<dbReference type="Pfam" id="PF11185">
    <property type="entry name" value="DUF2971"/>
    <property type="match status" value="1"/>
</dbReference>
<dbReference type="RefSeq" id="WP_073211655.1">
    <property type="nucleotide sequence ID" value="NZ_FRCL01000022.1"/>
</dbReference>
<evidence type="ECO:0000313" key="2">
    <source>
        <dbReference type="Proteomes" id="UP000184092"/>
    </source>
</evidence>
<keyword evidence="2" id="KW-1185">Reference proteome</keyword>
<reference evidence="2" key="1">
    <citation type="submission" date="2016-11" db="EMBL/GenBank/DDBJ databases">
        <authorList>
            <person name="Varghese N."/>
            <person name="Submissions S."/>
        </authorList>
    </citation>
    <scope>NUCLEOTIDE SEQUENCE [LARGE SCALE GENOMIC DNA]</scope>
    <source>
        <strain evidence="2">CGMCC 1.2749</strain>
    </source>
</reference>
<organism evidence="1 2">
    <name type="scientific">Flavobacterium xinjiangense</name>
    <dbReference type="NCBI Taxonomy" id="178356"/>
    <lineage>
        <taxon>Bacteria</taxon>
        <taxon>Pseudomonadati</taxon>
        <taxon>Bacteroidota</taxon>
        <taxon>Flavobacteriia</taxon>
        <taxon>Flavobacteriales</taxon>
        <taxon>Flavobacteriaceae</taxon>
        <taxon>Flavobacterium</taxon>
    </lineage>
</organism>
<accession>A0A1M7PSD4</accession>
<dbReference type="AlphaFoldDB" id="A0A1M7PSD4"/>
<dbReference type="OrthoDB" id="190848at2"/>
<proteinExistence type="predicted"/>
<protein>
    <recommendedName>
        <fullName evidence="3">DUF2971 domain-containing protein</fullName>
    </recommendedName>
</protein>
<dbReference type="Proteomes" id="UP000184092">
    <property type="component" value="Unassembled WGS sequence"/>
</dbReference>
<dbReference type="EMBL" id="FRCL01000022">
    <property type="protein sequence ID" value="SHN20344.1"/>
    <property type="molecule type" value="Genomic_DNA"/>
</dbReference>
<dbReference type="InterPro" id="IPR021352">
    <property type="entry name" value="DUF2971"/>
</dbReference>
<name>A0A1M7PSD4_9FLAO</name>
<evidence type="ECO:0000313" key="1">
    <source>
        <dbReference type="EMBL" id="SHN20344.1"/>
    </source>
</evidence>
<evidence type="ECO:0008006" key="3">
    <source>
        <dbReference type="Google" id="ProtNLM"/>
    </source>
</evidence>
<sequence length="475" mass="55758">MYRLRSIYNLLDGHQELENQEIYFAPSEDLNDPMEGFLDVYWDGDAVVWENLLKHFLMCIEQVFTLNLVGGEAINIKSKEIPVFKNRSTYPTNQAKEIYLEIEKCFFDFDYINKLPENLSSRNNSIRRDELITYLRLVHAYAIQSITTVYQKHNFIKNRSDGKRFEELQKFIKEKDLFIDILNRTEKEFSGNDDLASTFFSVAGKVADELSLLSAFNSTLSTSSNKFFLFNEFPQAYVSRIEEITYPNWYTACFMSSCNNSSIWGHYGEQHKGVCLKFKTSSIGEKIQLNIEKVNGCNENGVTIGMVPLTFYKVNYENKHIEIDFFKSLGRLQVFILRSHWYTDKEGNVSKCADPISKDPEVAKKWHSEYWKSFYRGVTTKLEDWNYENEYRLIVTNMLDDFDTVKSRKLKYDFSSLEGIIFGIKTSNKDKLKIMKIVDDKCTKYNRTDFNFYQAYYSKETGKIEYELLSLIKPV</sequence>
<gene>
    <name evidence="1" type="ORF">SAMN05216269_1227</name>
</gene>